<keyword evidence="7" id="KW-1185">Reference proteome</keyword>
<dbReference type="AlphaFoldDB" id="A0A1H8W8W7"/>
<comment type="pathway">
    <text evidence="4">Amine and polyamine biosynthesis; betaine biosynthesis via glycine pathway; betaine from glycine: step 3/3.</text>
</comment>
<dbReference type="SUPFAM" id="SSF53335">
    <property type="entry name" value="S-adenosyl-L-methionine-dependent methyltransferases"/>
    <property type="match status" value="1"/>
</dbReference>
<organism evidence="6 7">
    <name type="scientific">Salinihabitans flavidus</name>
    <dbReference type="NCBI Taxonomy" id="569882"/>
    <lineage>
        <taxon>Bacteria</taxon>
        <taxon>Pseudomonadati</taxon>
        <taxon>Pseudomonadota</taxon>
        <taxon>Alphaproteobacteria</taxon>
        <taxon>Rhodobacterales</taxon>
        <taxon>Roseobacteraceae</taxon>
        <taxon>Salinihabitans</taxon>
    </lineage>
</organism>
<keyword evidence="2 6" id="KW-0808">Transferase</keyword>
<protein>
    <submittedName>
        <fullName evidence="6">Sarcosine/dimethylglycine N-methyltransferase</fullName>
    </submittedName>
</protein>
<dbReference type="PANTHER" id="PTHR44068:SF11">
    <property type="entry name" value="GERANYL DIPHOSPHATE 2-C-METHYLTRANSFERASE"/>
    <property type="match status" value="1"/>
</dbReference>
<dbReference type="CDD" id="cd02440">
    <property type="entry name" value="AdoMet_MTases"/>
    <property type="match status" value="1"/>
</dbReference>
<evidence type="ECO:0000259" key="5">
    <source>
        <dbReference type="Pfam" id="PF08241"/>
    </source>
</evidence>
<accession>A0A1H8W8W7</accession>
<reference evidence="6 7" key="1">
    <citation type="submission" date="2016-10" db="EMBL/GenBank/DDBJ databases">
        <authorList>
            <person name="de Groot N.N."/>
        </authorList>
    </citation>
    <scope>NUCLEOTIDE SEQUENCE [LARGE SCALE GENOMIC DNA]</scope>
    <source>
        <strain evidence="6 7">DSM 27842</strain>
    </source>
</reference>
<sequence>MLRSFFIHITEKPMKADFKKAVKTAEDYYNSADADAFYAAIWGGEDIHVGLYESDGEDIAVASARTVHHMASKLDLKPGARVIDIGAGYGGAARYLAREIGAHVTCLNLSEKENARNRRLTAEQGLEEKIEVVHGLFEDIPFPDNSFDVVWSQEAILHSGDRTRVLKEVSRVLKPGGDFIFTDPMQANDIDDAAEFEPIYERIHLPDMDSIGFYLATLEELGFDMVEIEDLTHQLRNHYARVREELKSRRHALQDQISPDYTERMLNGLSRWVEAADAGQLCWGVLHFRKR</sequence>
<dbReference type="Pfam" id="PF08241">
    <property type="entry name" value="Methyltransf_11"/>
    <property type="match status" value="1"/>
</dbReference>
<dbReference type="FunFam" id="3.40.50.150:FF:000461">
    <property type="entry name" value="Sarcosine/dimethylglycine N-methyltransferase"/>
    <property type="match status" value="1"/>
</dbReference>
<dbReference type="InterPro" id="IPR029063">
    <property type="entry name" value="SAM-dependent_MTases_sf"/>
</dbReference>
<name>A0A1H8W8W7_9RHOB</name>
<proteinExistence type="predicted"/>
<keyword evidence="3" id="KW-0949">S-adenosyl-L-methionine</keyword>
<dbReference type="GO" id="GO:0052729">
    <property type="term" value="F:dimethylglycine N-methyltransferase activity"/>
    <property type="evidence" value="ECO:0007669"/>
    <property type="project" value="UniProtKB-ARBA"/>
</dbReference>
<dbReference type="InterPro" id="IPR050447">
    <property type="entry name" value="Erg6_SMT_methyltransf"/>
</dbReference>
<dbReference type="GO" id="GO:0019286">
    <property type="term" value="P:glycine betaine biosynthetic process from glycine"/>
    <property type="evidence" value="ECO:0007669"/>
    <property type="project" value="UniProtKB-ARBA"/>
</dbReference>
<evidence type="ECO:0000256" key="1">
    <source>
        <dbReference type="ARBA" id="ARBA00022603"/>
    </source>
</evidence>
<dbReference type="EMBL" id="FODS01000047">
    <property type="protein sequence ID" value="SEP23568.1"/>
    <property type="molecule type" value="Genomic_DNA"/>
</dbReference>
<dbReference type="Gene3D" id="3.40.50.150">
    <property type="entry name" value="Vaccinia Virus protein VP39"/>
    <property type="match status" value="1"/>
</dbReference>
<dbReference type="STRING" id="569882.SAMN04490248_1478"/>
<keyword evidence="1 6" id="KW-0489">Methyltransferase</keyword>
<gene>
    <name evidence="6" type="ORF">SAMN04490248_1478</name>
</gene>
<dbReference type="PANTHER" id="PTHR44068">
    <property type="entry name" value="ZGC:194242"/>
    <property type="match status" value="1"/>
</dbReference>
<dbReference type="GO" id="GO:0032259">
    <property type="term" value="P:methylation"/>
    <property type="evidence" value="ECO:0007669"/>
    <property type="project" value="UniProtKB-KW"/>
</dbReference>
<evidence type="ECO:0000313" key="7">
    <source>
        <dbReference type="Proteomes" id="UP000198893"/>
    </source>
</evidence>
<dbReference type="InterPro" id="IPR013216">
    <property type="entry name" value="Methyltransf_11"/>
</dbReference>
<evidence type="ECO:0000313" key="6">
    <source>
        <dbReference type="EMBL" id="SEP23568.1"/>
    </source>
</evidence>
<evidence type="ECO:0000256" key="4">
    <source>
        <dbReference type="ARBA" id="ARBA00060542"/>
    </source>
</evidence>
<evidence type="ECO:0000256" key="2">
    <source>
        <dbReference type="ARBA" id="ARBA00022679"/>
    </source>
</evidence>
<dbReference type="Proteomes" id="UP000198893">
    <property type="component" value="Unassembled WGS sequence"/>
</dbReference>
<evidence type="ECO:0000256" key="3">
    <source>
        <dbReference type="ARBA" id="ARBA00022691"/>
    </source>
</evidence>
<feature type="domain" description="Methyltransferase type 11" evidence="5">
    <location>
        <begin position="83"/>
        <end position="181"/>
    </location>
</feature>